<dbReference type="Proteomes" id="UP000188602">
    <property type="component" value="Unassembled WGS sequence"/>
</dbReference>
<reference evidence="8 9" key="1">
    <citation type="submission" date="2016-10" db="EMBL/GenBank/DDBJ databases">
        <title>Rodentibacter gen. nov. and new species.</title>
        <authorList>
            <person name="Christensen H."/>
        </authorList>
    </citation>
    <scope>NUCLEOTIDE SEQUENCE [LARGE SCALE GENOMIC DNA]</scope>
    <source>
        <strain evidence="8 9">Ac151</strain>
    </source>
</reference>
<evidence type="ECO:0000256" key="6">
    <source>
        <dbReference type="ARBA" id="ARBA00022801"/>
    </source>
</evidence>
<evidence type="ECO:0000256" key="3">
    <source>
        <dbReference type="ARBA" id="ARBA00022705"/>
    </source>
</evidence>
<feature type="domain" description="Replication gene A protein-like" evidence="7">
    <location>
        <begin position="204"/>
        <end position="527"/>
    </location>
</feature>
<dbReference type="RefSeq" id="WP_077423538.1">
    <property type="nucleotide sequence ID" value="NZ_MLHQ01000011.1"/>
</dbReference>
<gene>
    <name evidence="8" type="ORF">BKL49_05035</name>
</gene>
<evidence type="ECO:0000259" key="7">
    <source>
        <dbReference type="Pfam" id="PF05840"/>
    </source>
</evidence>
<name>A0A1V3JRI1_9PAST</name>
<keyword evidence="3" id="KW-0235">DNA replication</keyword>
<keyword evidence="5" id="KW-0255">Endonuclease</keyword>
<evidence type="ECO:0000256" key="5">
    <source>
        <dbReference type="ARBA" id="ARBA00022759"/>
    </source>
</evidence>
<evidence type="ECO:0000313" key="8">
    <source>
        <dbReference type="EMBL" id="OOF58908.1"/>
    </source>
</evidence>
<dbReference type="InterPro" id="IPR008766">
    <property type="entry name" value="Replication_gene_A-like"/>
</dbReference>
<keyword evidence="9" id="KW-1185">Reference proteome</keyword>
<protein>
    <submittedName>
        <fullName evidence="8">Replication protein</fullName>
    </submittedName>
</protein>
<proteinExistence type="inferred from homology"/>
<evidence type="ECO:0000256" key="1">
    <source>
        <dbReference type="ARBA" id="ARBA00003293"/>
    </source>
</evidence>
<dbReference type="GO" id="GO:0016787">
    <property type="term" value="F:hydrolase activity"/>
    <property type="evidence" value="ECO:0007669"/>
    <property type="project" value="UniProtKB-KW"/>
</dbReference>
<comment type="function">
    <text evidence="1">Possible endonuclease which induces a single-strand cut and initiates DNA replication.</text>
</comment>
<comment type="caution">
    <text evidence="8">The sequence shown here is derived from an EMBL/GenBank/DDBJ whole genome shotgun (WGS) entry which is preliminary data.</text>
</comment>
<keyword evidence="6" id="KW-0378">Hydrolase</keyword>
<accession>A0A1V3JRI1</accession>
<dbReference type="OrthoDB" id="5568266at2"/>
<sequence>MQTTWEQQRDTNIAAKQAHMAVVLAERHQAAQHEAVMPRVILPNDEITYTPLQLDLFNTNPQDFDYIEQKLAKLPRQRQREHFRKLYLNAYRSVQDDGSIAFSLGNKQRRHANNFLREVLDVRLKKVLEQYQINVPDLLAFHAGRVQWLNELKADITDKQAQPELENFENELEYQKLNTQLAMQAKKKQGKSELPFYLIGETKLKEIAAKFADEFIKLQIDCVNIYHVLNPQSLNHEELTACFLALYKKCGQIALSFGFRLPHWEKIEKNKTPKGEQVDVVLEKVCCEKYWFKRMRGIQKQMVEHIAIASGEVRKGVSSYISFYGLNQWINQQRKNYDYLRAMILENVENPEEQIELFDTFIKSSACPAIRRIELMNRWRGVEIWADHNGYIGLFLTLTAPSKYHAVLSKSGENNPKWNGSSPKQTHNYLNRVWQQMRAIYNKHKMVKFGIRVAEPHQDGTPHWHILVYVKPEHKDEFIEIFRRKALEEDGDEKGAAENRIDVKECDKERGSATAYLVKYVSKNIDGFALDNETSDEDPDLNLKLNAKRVRAWASTHRIRQFQFFGAGTIGIYRELRRLINGQCEDEITEKARLGCDLGDYAFYFDLQGGAETPRSEQPLQLDYEEKEPNQYGEKRKAVIGVKNKFTDYAVKTRLKKYVIKKRPKDFTPRSVERSETEKSGLCPPWTCVNNCNRSKIEQKIKQLLIPICAPLNEQKLDYLFRYKRLTIDKYTALELKDNDVQLVKRNQHMIVSLTPTPRNIQKLKALHKNQRTQ</sequence>
<dbReference type="STRING" id="1907939.BKL49_05035"/>
<dbReference type="GO" id="GO:0006260">
    <property type="term" value="P:DNA replication"/>
    <property type="evidence" value="ECO:0007669"/>
    <property type="project" value="UniProtKB-KW"/>
</dbReference>
<evidence type="ECO:0000256" key="4">
    <source>
        <dbReference type="ARBA" id="ARBA00022722"/>
    </source>
</evidence>
<dbReference type="AlphaFoldDB" id="A0A1V3JRI1"/>
<evidence type="ECO:0000313" key="9">
    <source>
        <dbReference type="Proteomes" id="UP000188602"/>
    </source>
</evidence>
<comment type="similarity">
    <text evidence="2">Belongs to the phage GPA family.</text>
</comment>
<dbReference type="Pfam" id="PF05840">
    <property type="entry name" value="Phage_GPA"/>
    <property type="match status" value="1"/>
</dbReference>
<keyword evidence="4" id="KW-0540">Nuclease</keyword>
<organism evidence="8 9">
    <name type="scientific">Rodentibacter myodis</name>
    <dbReference type="NCBI Taxonomy" id="1907939"/>
    <lineage>
        <taxon>Bacteria</taxon>
        <taxon>Pseudomonadati</taxon>
        <taxon>Pseudomonadota</taxon>
        <taxon>Gammaproteobacteria</taxon>
        <taxon>Pasteurellales</taxon>
        <taxon>Pasteurellaceae</taxon>
        <taxon>Rodentibacter</taxon>
    </lineage>
</organism>
<dbReference type="EMBL" id="MLHQ01000011">
    <property type="protein sequence ID" value="OOF58908.1"/>
    <property type="molecule type" value="Genomic_DNA"/>
</dbReference>
<evidence type="ECO:0000256" key="2">
    <source>
        <dbReference type="ARBA" id="ARBA00009260"/>
    </source>
</evidence>
<dbReference type="GO" id="GO:0004519">
    <property type="term" value="F:endonuclease activity"/>
    <property type="evidence" value="ECO:0007669"/>
    <property type="project" value="UniProtKB-KW"/>
</dbReference>